<dbReference type="Pfam" id="PF00027">
    <property type="entry name" value="cNMP_binding"/>
    <property type="match status" value="1"/>
</dbReference>
<keyword evidence="3" id="KW-1185">Reference proteome</keyword>
<dbReference type="STRING" id="405671.SAMN05421827_11020"/>
<sequence length="188" mass="22239">MEHIKKQLEEIYPLSDQDWQSFYAKLTKQEFSKGSLILKEGQQENYLSFIDRGMIRFYIPGIDNDLTFGFSFEGEFTSGYDSFLTRTGSLYAIEALTNTTLWRITYDDLQTIYNTTSMGNVIGRFFSERLFLLKFKRELSLLRDTAEQRYMKLFEERPNLIQYIPLKYICSYIGITPQALSRIRKRIS</sequence>
<accession>A0A1G7WK86</accession>
<dbReference type="InterPro" id="IPR014710">
    <property type="entry name" value="RmlC-like_jellyroll"/>
</dbReference>
<evidence type="ECO:0000313" key="2">
    <source>
        <dbReference type="EMBL" id="SDG72304.1"/>
    </source>
</evidence>
<dbReference type="Gene3D" id="2.60.120.10">
    <property type="entry name" value="Jelly Rolls"/>
    <property type="match status" value="1"/>
</dbReference>
<evidence type="ECO:0000259" key="1">
    <source>
        <dbReference type="PROSITE" id="PS50042"/>
    </source>
</evidence>
<evidence type="ECO:0000313" key="3">
    <source>
        <dbReference type="Proteomes" id="UP000199643"/>
    </source>
</evidence>
<dbReference type="EMBL" id="FNCH01000010">
    <property type="protein sequence ID" value="SDG72304.1"/>
    <property type="molecule type" value="Genomic_DNA"/>
</dbReference>
<keyword evidence="2" id="KW-0418">Kinase</keyword>
<gene>
    <name evidence="2" type="ORF">SAMN05421827_11020</name>
</gene>
<proteinExistence type="predicted"/>
<feature type="domain" description="Cyclic nucleotide-binding" evidence="1">
    <location>
        <begin position="10"/>
        <end position="112"/>
    </location>
</feature>
<keyword evidence="2" id="KW-0808">Transferase</keyword>
<dbReference type="SUPFAM" id="SSF51206">
    <property type="entry name" value="cAMP-binding domain-like"/>
    <property type="match status" value="1"/>
</dbReference>
<dbReference type="CDD" id="cd00038">
    <property type="entry name" value="CAP_ED"/>
    <property type="match status" value="1"/>
</dbReference>
<dbReference type="OrthoDB" id="663011at2"/>
<organism evidence="2 3">
    <name type="scientific">Pedobacter terrae</name>
    <dbReference type="NCBI Taxonomy" id="405671"/>
    <lineage>
        <taxon>Bacteria</taxon>
        <taxon>Pseudomonadati</taxon>
        <taxon>Bacteroidota</taxon>
        <taxon>Sphingobacteriia</taxon>
        <taxon>Sphingobacteriales</taxon>
        <taxon>Sphingobacteriaceae</taxon>
        <taxon>Pedobacter</taxon>
    </lineage>
</organism>
<reference evidence="3" key="1">
    <citation type="submission" date="2016-10" db="EMBL/GenBank/DDBJ databases">
        <authorList>
            <person name="Varghese N."/>
            <person name="Submissions S."/>
        </authorList>
    </citation>
    <scope>NUCLEOTIDE SEQUENCE [LARGE SCALE GENOMIC DNA]</scope>
    <source>
        <strain evidence="3">DSM 17933</strain>
    </source>
</reference>
<dbReference type="InterPro" id="IPR018490">
    <property type="entry name" value="cNMP-bd_dom_sf"/>
</dbReference>
<name>A0A1G7WK86_9SPHI</name>
<dbReference type="Proteomes" id="UP000199643">
    <property type="component" value="Unassembled WGS sequence"/>
</dbReference>
<dbReference type="InterPro" id="IPR000595">
    <property type="entry name" value="cNMP-bd_dom"/>
</dbReference>
<protein>
    <submittedName>
        <fullName evidence="2">cAMP-binding domain of CRP or a regulatory subunit of cAMP-dependent protein kinases</fullName>
    </submittedName>
</protein>
<dbReference type="GO" id="GO:0016301">
    <property type="term" value="F:kinase activity"/>
    <property type="evidence" value="ECO:0007669"/>
    <property type="project" value="UniProtKB-KW"/>
</dbReference>
<dbReference type="RefSeq" id="WP_090500765.1">
    <property type="nucleotide sequence ID" value="NZ_FNCH01000010.1"/>
</dbReference>
<dbReference type="PROSITE" id="PS50042">
    <property type="entry name" value="CNMP_BINDING_3"/>
    <property type="match status" value="1"/>
</dbReference>
<dbReference type="AlphaFoldDB" id="A0A1G7WK86"/>